<proteinExistence type="inferred from homology"/>
<dbReference type="EMBL" id="CP016793">
    <property type="protein sequence ID" value="ANZ39065.1"/>
    <property type="molecule type" value="Genomic_DNA"/>
</dbReference>
<organism evidence="4 5">
    <name type="scientific">Lentzea guizhouensis</name>
    <dbReference type="NCBI Taxonomy" id="1586287"/>
    <lineage>
        <taxon>Bacteria</taxon>
        <taxon>Bacillati</taxon>
        <taxon>Actinomycetota</taxon>
        <taxon>Actinomycetes</taxon>
        <taxon>Pseudonocardiales</taxon>
        <taxon>Pseudonocardiaceae</taxon>
        <taxon>Lentzea</taxon>
    </lineage>
</organism>
<dbReference type="SUPFAM" id="SSF56214">
    <property type="entry name" value="4'-phosphopantetheinyl transferase"/>
    <property type="match status" value="2"/>
</dbReference>
<dbReference type="GO" id="GO:0005829">
    <property type="term" value="C:cytosol"/>
    <property type="evidence" value="ECO:0007669"/>
    <property type="project" value="TreeGrafter"/>
</dbReference>
<dbReference type="Gene3D" id="3.90.470.20">
    <property type="entry name" value="4'-phosphopantetheinyl transferase domain"/>
    <property type="match status" value="1"/>
</dbReference>
<comment type="similarity">
    <text evidence="1">Belongs to the P-Pant transferase superfamily. Gsp/Sfp/HetI/AcpT family.</text>
</comment>
<evidence type="ECO:0000259" key="3">
    <source>
        <dbReference type="Pfam" id="PF01648"/>
    </source>
</evidence>
<dbReference type="RefSeq" id="WP_065917408.1">
    <property type="nucleotide sequence ID" value="NZ_CP016793.1"/>
</dbReference>
<evidence type="ECO:0000256" key="2">
    <source>
        <dbReference type="ARBA" id="ARBA00022679"/>
    </source>
</evidence>
<evidence type="ECO:0000313" key="5">
    <source>
        <dbReference type="Proteomes" id="UP000093053"/>
    </source>
</evidence>
<accession>A0A1B2HMZ2</accession>
<dbReference type="KEGG" id="led:BBK82_26310"/>
<dbReference type="InterPro" id="IPR050559">
    <property type="entry name" value="P-Pant_transferase_sf"/>
</dbReference>
<dbReference type="PANTHER" id="PTHR12215:SF10">
    <property type="entry name" value="L-AMINOADIPATE-SEMIALDEHYDE DEHYDROGENASE-PHOSPHOPANTETHEINYL TRANSFERASE"/>
    <property type="match status" value="1"/>
</dbReference>
<feature type="domain" description="4'-phosphopantetheinyl transferase" evidence="3">
    <location>
        <begin position="89"/>
        <end position="145"/>
    </location>
</feature>
<dbReference type="GO" id="GO:0008897">
    <property type="term" value="F:holo-[acyl-carrier-protein] synthase activity"/>
    <property type="evidence" value="ECO:0007669"/>
    <property type="project" value="InterPro"/>
</dbReference>
<dbReference type="AlphaFoldDB" id="A0A1B2HMZ2"/>
<gene>
    <name evidence="4" type="ORF">BBK82_26310</name>
</gene>
<reference evidence="4 5" key="1">
    <citation type="submission" date="2016-07" db="EMBL/GenBank/DDBJ databases">
        <title>Complete genome sequence of the Lentzea guizhouensis DHS C013.</title>
        <authorList>
            <person name="Cao C."/>
        </authorList>
    </citation>
    <scope>NUCLEOTIDE SEQUENCE [LARGE SCALE GENOMIC DNA]</scope>
    <source>
        <strain evidence="4 5">DHS C013</strain>
    </source>
</reference>
<dbReference type="Pfam" id="PF01648">
    <property type="entry name" value="ACPS"/>
    <property type="match status" value="1"/>
</dbReference>
<evidence type="ECO:0000256" key="1">
    <source>
        <dbReference type="ARBA" id="ARBA00010990"/>
    </source>
</evidence>
<dbReference type="PANTHER" id="PTHR12215">
    <property type="entry name" value="PHOSPHOPANTETHEINE TRANSFERASE"/>
    <property type="match status" value="1"/>
</dbReference>
<dbReference type="GO" id="GO:0019878">
    <property type="term" value="P:lysine biosynthetic process via aminoadipic acid"/>
    <property type="evidence" value="ECO:0007669"/>
    <property type="project" value="TreeGrafter"/>
</dbReference>
<dbReference type="OrthoDB" id="3696724at2"/>
<sequence length="184" mass="19527">MRVAVAAIDDVELHPADVQAAAHLSVVRAHEYAAARGLLRSLLAELGEVKIAVRESGQPYLPDHSDLSISLAHDGGYVAAACRRGKGLGVGVDVQLPVSASPGLLRRCGVGELAELPEGERDLEFAWVWTVQEACVKATGEGLSGRPWTIPVARGQASGTWRGVRWSRLRHSAVPVSVAFLEAP</sequence>
<name>A0A1B2HMZ2_9PSEU</name>
<dbReference type="InterPro" id="IPR008278">
    <property type="entry name" value="4-PPantetheinyl_Trfase_dom"/>
</dbReference>
<dbReference type="InterPro" id="IPR037143">
    <property type="entry name" value="4-PPantetheinyl_Trfase_dom_sf"/>
</dbReference>
<protein>
    <recommendedName>
        <fullName evidence="3">4'-phosphopantetheinyl transferase domain-containing protein</fullName>
    </recommendedName>
</protein>
<dbReference type="GO" id="GO:0000287">
    <property type="term" value="F:magnesium ion binding"/>
    <property type="evidence" value="ECO:0007669"/>
    <property type="project" value="InterPro"/>
</dbReference>
<keyword evidence="5" id="KW-1185">Reference proteome</keyword>
<evidence type="ECO:0000313" key="4">
    <source>
        <dbReference type="EMBL" id="ANZ39065.1"/>
    </source>
</evidence>
<dbReference type="Proteomes" id="UP000093053">
    <property type="component" value="Chromosome"/>
</dbReference>
<keyword evidence="2" id="KW-0808">Transferase</keyword>
<dbReference type="STRING" id="1586287.BBK82_26310"/>